<keyword evidence="3" id="KW-1185">Reference proteome</keyword>
<sequence length="98" mass="11147">MDDAGDGRTPARLTRAPAANGAGRRRRRSYGRKRRSGTERRKFVLRWRILKVARIGGLQAKARHRRWCRHRSKAARDREEVLDLAGGHMTAAGQGCAW</sequence>
<evidence type="ECO:0000313" key="3">
    <source>
        <dbReference type="Proteomes" id="UP000059680"/>
    </source>
</evidence>
<feature type="compositionally biased region" description="Basic residues" evidence="1">
    <location>
        <begin position="23"/>
        <end position="35"/>
    </location>
</feature>
<name>A0A0P0V9A6_ORYSJ</name>
<dbReference type="AlphaFoldDB" id="A0A0P0V9A6"/>
<dbReference type="EMBL" id="AP014957">
    <property type="protein sequence ID" value="BAS74822.1"/>
    <property type="molecule type" value="Genomic_DNA"/>
</dbReference>
<reference evidence="2 3" key="2">
    <citation type="journal article" date="2013" name="Plant Cell Physiol.">
        <title>Rice Annotation Project Database (RAP-DB): an integrative and interactive database for rice genomics.</title>
        <authorList>
            <person name="Sakai H."/>
            <person name="Lee S.S."/>
            <person name="Tanaka T."/>
            <person name="Numa H."/>
            <person name="Kim J."/>
            <person name="Kawahara Y."/>
            <person name="Wakimoto H."/>
            <person name="Yang C.C."/>
            <person name="Iwamoto M."/>
            <person name="Abe T."/>
            <person name="Yamada Y."/>
            <person name="Muto A."/>
            <person name="Inokuchi H."/>
            <person name="Ikemura T."/>
            <person name="Matsumoto T."/>
            <person name="Sasaki T."/>
            <person name="Itoh T."/>
        </authorList>
    </citation>
    <scope>NUCLEOTIDE SEQUENCE [LARGE SCALE GENOMIC DNA]</scope>
    <source>
        <strain evidence="3">cv. Nipponbare</strain>
    </source>
</reference>
<gene>
    <name evidence="2" type="ordered locus">Os01g0804566</name>
    <name evidence="2" type="ORF">OSNPB_010804566</name>
</gene>
<proteinExistence type="predicted"/>
<evidence type="ECO:0000256" key="1">
    <source>
        <dbReference type="SAM" id="MobiDB-lite"/>
    </source>
</evidence>
<feature type="compositionally biased region" description="Low complexity" evidence="1">
    <location>
        <begin position="8"/>
        <end position="22"/>
    </location>
</feature>
<dbReference type="InParanoid" id="A0A0P0V9A6"/>
<protein>
    <submittedName>
        <fullName evidence="2">Os01g0804566 protein</fullName>
    </submittedName>
</protein>
<reference evidence="3" key="1">
    <citation type="journal article" date="2005" name="Nature">
        <title>The map-based sequence of the rice genome.</title>
        <authorList>
            <consortium name="International rice genome sequencing project (IRGSP)"/>
            <person name="Matsumoto T."/>
            <person name="Wu J."/>
            <person name="Kanamori H."/>
            <person name="Katayose Y."/>
            <person name="Fujisawa M."/>
            <person name="Namiki N."/>
            <person name="Mizuno H."/>
            <person name="Yamamoto K."/>
            <person name="Antonio B.A."/>
            <person name="Baba T."/>
            <person name="Sakata K."/>
            <person name="Nagamura Y."/>
            <person name="Aoki H."/>
            <person name="Arikawa K."/>
            <person name="Arita K."/>
            <person name="Bito T."/>
            <person name="Chiden Y."/>
            <person name="Fujitsuka N."/>
            <person name="Fukunaka R."/>
            <person name="Hamada M."/>
            <person name="Harada C."/>
            <person name="Hayashi A."/>
            <person name="Hijishita S."/>
            <person name="Honda M."/>
            <person name="Hosokawa S."/>
            <person name="Ichikawa Y."/>
            <person name="Idonuma A."/>
            <person name="Iijima M."/>
            <person name="Ikeda M."/>
            <person name="Ikeno M."/>
            <person name="Ito K."/>
            <person name="Ito S."/>
            <person name="Ito T."/>
            <person name="Ito Y."/>
            <person name="Ito Y."/>
            <person name="Iwabuchi A."/>
            <person name="Kamiya K."/>
            <person name="Karasawa W."/>
            <person name="Kurita K."/>
            <person name="Katagiri S."/>
            <person name="Kikuta A."/>
            <person name="Kobayashi H."/>
            <person name="Kobayashi N."/>
            <person name="Machita K."/>
            <person name="Maehara T."/>
            <person name="Masukawa M."/>
            <person name="Mizubayashi T."/>
            <person name="Mukai Y."/>
            <person name="Nagasaki H."/>
            <person name="Nagata Y."/>
            <person name="Naito S."/>
            <person name="Nakashima M."/>
            <person name="Nakama Y."/>
            <person name="Nakamichi Y."/>
            <person name="Nakamura M."/>
            <person name="Meguro A."/>
            <person name="Negishi M."/>
            <person name="Ohta I."/>
            <person name="Ohta T."/>
            <person name="Okamoto M."/>
            <person name="Ono N."/>
            <person name="Saji S."/>
            <person name="Sakaguchi M."/>
            <person name="Sakai K."/>
            <person name="Shibata M."/>
            <person name="Shimokawa T."/>
            <person name="Song J."/>
            <person name="Takazaki Y."/>
            <person name="Terasawa K."/>
            <person name="Tsugane M."/>
            <person name="Tsuji K."/>
            <person name="Ueda S."/>
            <person name="Waki K."/>
            <person name="Yamagata H."/>
            <person name="Yamamoto M."/>
            <person name="Yamamoto S."/>
            <person name="Yamane H."/>
            <person name="Yoshiki S."/>
            <person name="Yoshihara R."/>
            <person name="Yukawa K."/>
            <person name="Zhong H."/>
            <person name="Yano M."/>
            <person name="Yuan Q."/>
            <person name="Ouyang S."/>
            <person name="Liu J."/>
            <person name="Jones K.M."/>
            <person name="Gansberger K."/>
            <person name="Moffat K."/>
            <person name="Hill J."/>
            <person name="Bera J."/>
            <person name="Fadrosh D."/>
            <person name="Jin S."/>
            <person name="Johri S."/>
            <person name="Kim M."/>
            <person name="Overton L."/>
            <person name="Reardon M."/>
            <person name="Tsitrin T."/>
            <person name="Vuong H."/>
            <person name="Weaver B."/>
            <person name="Ciecko A."/>
            <person name="Tallon L."/>
            <person name="Jackson J."/>
            <person name="Pai G."/>
            <person name="Aken S.V."/>
            <person name="Utterback T."/>
            <person name="Reidmuller S."/>
            <person name="Feldblyum T."/>
            <person name="Hsiao J."/>
            <person name="Zismann V."/>
            <person name="Iobst S."/>
            <person name="de Vazeille A.R."/>
            <person name="Buell C.R."/>
            <person name="Ying K."/>
            <person name="Li Y."/>
            <person name="Lu T."/>
            <person name="Huang Y."/>
            <person name="Zhao Q."/>
            <person name="Feng Q."/>
            <person name="Zhang L."/>
            <person name="Zhu J."/>
            <person name="Weng Q."/>
            <person name="Mu J."/>
            <person name="Lu Y."/>
            <person name="Fan D."/>
            <person name="Liu Y."/>
            <person name="Guan J."/>
            <person name="Zhang Y."/>
            <person name="Yu S."/>
            <person name="Liu X."/>
            <person name="Zhang Y."/>
            <person name="Hong G."/>
            <person name="Han B."/>
            <person name="Choisne N."/>
            <person name="Demange N."/>
            <person name="Orjeda G."/>
            <person name="Samain S."/>
            <person name="Cattolico L."/>
            <person name="Pelletier E."/>
            <person name="Couloux A."/>
            <person name="Segurens B."/>
            <person name="Wincker P."/>
            <person name="D'Hont A."/>
            <person name="Scarpelli C."/>
            <person name="Weissenbach J."/>
            <person name="Salanoubat M."/>
            <person name="Quetier F."/>
            <person name="Yu Y."/>
            <person name="Kim H.R."/>
            <person name="Rambo T."/>
            <person name="Currie J."/>
            <person name="Collura K."/>
            <person name="Luo M."/>
            <person name="Yang T."/>
            <person name="Ammiraju J.S.S."/>
            <person name="Engler F."/>
            <person name="Soderlund C."/>
            <person name="Wing R.A."/>
            <person name="Palmer L.E."/>
            <person name="de la Bastide M."/>
            <person name="Spiegel L."/>
            <person name="Nascimento L."/>
            <person name="Zutavern T."/>
            <person name="O'Shaughnessy A."/>
            <person name="Dike S."/>
            <person name="Dedhia N."/>
            <person name="Preston R."/>
            <person name="Balija V."/>
            <person name="McCombie W.R."/>
            <person name="Chow T."/>
            <person name="Chen H."/>
            <person name="Chung M."/>
            <person name="Chen C."/>
            <person name="Shaw J."/>
            <person name="Wu H."/>
            <person name="Hsiao K."/>
            <person name="Chao Y."/>
            <person name="Chu M."/>
            <person name="Cheng C."/>
            <person name="Hour A."/>
            <person name="Lee P."/>
            <person name="Lin S."/>
            <person name="Lin Y."/>
            <person name="Liou J."/>
            <person name="Liu S."/>
            <person name="Hsing Y."/>
            <person name="Raghuvanshi S."/>
            <person name="Mohanty A."/>
            <person name="Bharti A.K."/>
            <person name="Gaur A."/>
            <person name="Gupta V."/>
            <person name="Kumar D."/>
            <person name="Ravi V."/>
            <person name="Vij S."/>
            <person name="Kapur A."/>
            <person name="Khurana P."/>
            <person name="Khurana P."/>
            <person name="Khurana J.P."/>
            <person name="Tyagi A.K."/>
            <person name="Gaikwad K."/>
            <person name="Singh A."/>
            <person name="Dalal V."/>
            <person name="Srivastava S."/>
            <person name="Dixit A."/>
            <person name="Pal A.K."/>
            <person name="Ghazi I.A."/>
            <person name="Yadav M."/>
            <person name="Pandit A."/>
            <person name="Bhargava A."/>
            <person name="Sureshbabu K."/>
            <person name="Batra K."/>
            <person name="Sharma T.R."/>
            <person name="Mohapatra T."/>
            <person name="Singh N.K."/>
            <person name="Messing J."/>
            <person name="Nelson A.B."/>
            <person name="Fuks G."/>
            <person name="Kavchok S."/>
            <person name="Keizer G."/>
            <person name="Linton E."/>
            <person name="Llaca V."/>
            <person name="Song R."/>
            <person name="Tanyolac B."/>
            <person name="Young S."/>
            <person name="Ho-Il K."/>
            <person name="Hahn J.H."/>
            <person name="Sangsakoo G."/>
            <person name="Vanavichit A."/>
            <person name="de Mattos Luiz.A.T."/>
            <person name="Zimmer P.D."/>
            <person name="Malone G."/>
            <person name="Dellagostin O."/>
            <person name="de Oliveira A.C."/>
            <person name="Bevan M."/>
            <person name="Bancroft I."/>
            <person name="Minx P."/>
            <person name="Cordum H."/>
            <person name="Wilson R."/>
            <person name="Cheng Z."/>
            <person name="Jin W."/>
            <person name="Jiang J."/>
            <person name="Leong S.A."/>
            <person name="Iwama H."/>
            <person name="Gojobori T."/>
            <person name="Itoh T."/>
            <person name="Niimura Y."/>
            <person name="Fujii Y."/>
            <person name="Habara T."/>
            <person name="Sakai H."/>
            <person name="Sato Y."/>
            <person name="Wilson G."/>
            <person name="Kumar K."/>
            <person name="McCouch S."/>
            <person name="Juretic N."/>
            <person name="Hoen D."/>
            <person name="Wright S."/>
            <person name="Bruskiewich R."/>
            <person name="Bureau T."/>
            <person name="Miyao A."/>
            <person name="Hirochika H."/>
            <person name="Nishikawa T."/>
            <person name="Kadowaki K."/>
            <person name="Sugiura M."/>
            <person name="Burr B."/>
            <person name="Sasaki T."/>
        </authorList>
    </citation>
    <scope>NUCLEOTIDE SEQUENCE [LARGE SCALE GENOMIC DNA]</scope>
    <source>
        <strain evidence="3">cv. Nipponbare</strain>
    </source>
</reference>
<dbReference type="PaxDb" id="39947-A0A0P0V9A6"/>
<evidence type="ECO:0000313" key="2">
    <source>
        <dbReference type="EMBL" id="BAS74822.1"/>
    </source>
</evidence>
<dbReference type="Proteomes" id="UP000059680">
    <property type="component" value="Chromosome 1"/>
</dbReference>
<feature type="region of interest" description="Disordered" evidence="1">
    <location>
        <begin position="1"/>
        <end position="39"/>
    </location>
</feature>
<organism evidence="2 3">
    <name type="scientific">Oryza sativa subsp. japonica</name>
    <name type="common">Rice</name>
    <dbReference type="NCBI Taxonomy" id="39947"/>
    <lineage>
        <taxon>Eukaryota</taxon>
        <taxon>Viridiplantae</taxon>
        <taxon>Streptophyta</taxon>
        <taxon>Embryophyta</taxon>
        <taxon>Tracheophyta</taxon>
        <taxon>Spermatophyta</taxon>
        <taxon>Magnoliopsida</taxon>
        <taxon>Liliopsida</taxon>
        <taxon>Poales</taxon>
        <taxon>Poaceae</taxon>
        <taxon>BOP clade</taxon>
        <taxon>Oryzoideae</taxon>
        <taxon>Oryzeae</taxon>
        <taxon>Oryzinae</taxon>
        <taxon>Oryza</taxon>
        <taxon>Oryza sativa</taxon>
    </lineage>
</organism>
<accession>A0A0P0V9A6</accession>
<reference evidence="2 3" key="3">
    <citation type="journal article" date="2013" name="Rice">
        <title>Improvement of the Oryza sativa Nipponbare reference genome using next generation sequence and optical map data.</title>
        <authorList>
            <person name="Kawahara Y."/>
            <person name="de la Bastide M."/>
            <person name="Hamilton J.P."/>
            <person name="Kanamori H."/>
            <person name="McCombie W.R."/>
            <person name="Ouyang S."/>
            <person name="Schwartz D.C."/>
            <person name="Tanaka T."/>
            <person name="Wu J."/>
            <person name="Zhou S."/>
            <person name="Childs K.L."/>
            <person name="Davidson R.M."/>
            <person name="Lin H."/>
            <person name="Quesada-Ocampo L."/>
            <person name="Vaillancourt B."/>
            <person name="Sakai H."/>
            <person name="Lee S.S."/>
            <person name="Kim J."/>
            <person name="Numa H."/>
            <person name="Itoh T."/>
            <person name="Buell C.R."/>
            <person name="Matsumoto T."/>
        </authorList>
    </citation>
    <scope>NUCLEOTIDE SEQUENCE [LARGE SCALE GENOMIC DNA]</scope>
    <source>
        <strain evidence="3">cv. Nipponbare</strain>
    </source>
</reference>